<protein>
    <submittedName>
        <fullName evidence="2">Uncharacterized protein</fullName>
    </submittedName>
</protein>
<feature type="region of interest" description="Disordered" evidence="1">
    <location>
        <begin position="65"/>
        <end position="84"/>
    </location>
</feature>
<reference evidence="2" key="1">
    <citation type="submission" date="2019-09" db="EMBL/GenBank/DDBJ databases">
        <title>Draft genome information of white flower Hibiscus syriacus.</title>
        <authorList>
            <person name="Kim Y.-M."/>
        </authorList>
    </citation>
    <scope>NUCLEOTIDE SEQUENCE [LARGE SCALE GENOMIC DNA]</scope>
    <source>
        <strain evidence="2">YM2019G1</strain>
    </source>
</reference>
<comment type="caution">
    <text evidence="2">The sequence shown here is derived from an EMBL/GenBank/DDBJ whole genome shotgun (WGS) entry which is preliminary data.</text>
</comment>
<evidence type="ECO:0000256" key="1">
    <source>
        <dbReference type="SAM" id="MobiDB-lite"/>
    </source>
</evidence>
<gene>
    <name evidence="2" type="ORF">F3Y22_tig00116997pilonHSYRG00085</name>
</gene>
<evidence type="ECO:0000313" key="2">
    <source>
        <dbReference type="EMBL" id="KAE8656636.1"/>
    </source>
</evidence>
<sequence length="117" mass="12997">MPMRMVLKFKPLLLSPFSKSKSPPPLRIADVLLLQDMMKIASSTRKVAQDHPTAPTPGSLVLLLSRGDSPPTHPRRQSSLSHGEVIVDVEEEDGRDSHCGVPPYGLERKLHELLETR</sequence>
<dbReference type="AlphaFoldDB" id="A0A6A2X3X5"/>
<organism evidence="2 3">
    <name type="scientific">Hibiscus syriacus</name>
    <name type="common">Rose of Sharon</name>
    <dbReference type="NCBI Taxonomy" id="106335"/>
    <lineage>
        <taxon>Eukaryota</taxon>
        <taxon>Viridiplantae</taxon>
        <taxon>Streptophyta</taxon>
        <taxon>Embryophyta</taxon>
        <taxon>Tracheophyta</taxon>
        <taxon>Spermatophyta</taxon>
        <taxon>Magnoliopsida</taxon>
        <taxon>eudicotyledons</taxon>
        <taxon>Gunneridae</taxon>
        <taxon>Pentapetalae</taxon>
        <taxon>rosids</taxon>
        <taxon>malvids</taxon>
        <taxon>Malvales</taxon>
        <taxon>Malvaceae</taxon>
        <taxon>Malvoideae</taxon>
        <taxon>Hibiscus</taxon>
    </lineage>
</organism>
<keyword evidence="3" id="KW-1185">Reference proteome</keyword>
<name>A0A6A2X3X5_HIBSY</name>
<proteinExistence type="predicted"/>
<dbReference type="EMBL" id="VEPZ02001762">
    <property type="protein sequence ID" value="KAE8656636.1"/>
    <property type="molecule type" value="Genomic_DNA"/>
</dbReference>
<accession>A0A6A2X3X5</accession>
<evidence type="ECO:0000313" key="3">
    <source>
        <dbReference type="Proteomes" id="UP000436088"/>
    </source>
</evidence>
<dbReference type="Proteomes" id="UP000436088">
    <property type="component" value="Unassembled WGS sequence"/>
</dbReference>